<gene>
    <name evidence="1" type="ORF">ITP53_11195</name>
</gene>
<dbReference type="AlphaFoldDB" id="A0A931A949"/>
<dbReference type="Proteomes" id="UP000605361">
    <property type="component" value="Unassembled WGS sequence"/>
</dbReference>
<evidence type="ECO:0000313" key="1">
    <source>
        <dbReference type="EMBL" id="MBF8186303.1"/>
    </source>
</evidence>
<dbReference type="EMBL" id="JADOGI010000025">
    <property type="protein sequence ID" value="MBF8186303.1"/>
    <property type="molecule type" value="Genomic_DNA"/>
</dbReference>
<sequence>MDITTLHAVRRFPLLGRPLPACPSPQDRIKEITESAAEHPGTDGMHQAAHALNKAALLAGDCGLADLAHDLCWQHINIYRQAGPRLTVLQARYMIEPVLNLARLHIRADNGDQALRLLDALYQAVTAHADLIVEGHTLPLADLVGTRQEHHKLREWVWLQYLADGVRALAMVGRWDEAVTHARVHSGIGTHLMEGRQAEIIAHCLHGARQTARIILQECELTEPWERQVAACLNVMCSNTNGTSDSRDVTAMVGQFLGSTPVPGYAVYRARLGLTVTTLAGATDPIVADRLLARTMAETIASGDGYAARDVLGSAISLTSRPRKALARLVTSAGLGAAVLAEPLLGSLTTSAELATEALARSMLGAAQRT</sequence>
<keyword evidence="2" id="KW-1185">Reference proteome</keyword>
<evidence type="ECO:0000313" key="2">
    <source>
        <dbReference type="Proteomes" id="UP000605361"/>
    </source>
</evidence>
<reference evidence="1" key="1">
    <citation type="submission" date="2020-11" db="EMBL/GenBank/DDBJ databases">
        <title>Whole-genome analyses of Nonomuraea sp. K274.</title>
        <authorList>
            <person name="Veyisoglu A."/>
        </authorList>
    </citation>
    <scope>NUCLEOTIDE SEQUENCE</scope>
    <source>
        <strain evidence="1">K274</strain>
    </source>
</reference>
<dbReference type="RefSeq" id="WP_195895277.1">
    <property type="nucleotide sequence ID" value="NZ_JADOGI010000025.1"/>
</dbReference>
<accession>A0A931A949</accession>
<organism evidence="1 2">
    <name type="scientific">Nonomuraea cypriaca</name>
    <dbReference type="NCBI Taxonomy" id="1187855"/>
    <lineage>
        <taxon>Bacteria</taxon>
        <taxon>Bacillati</taxon>
        <taxon>Actinomycetota</taxon>
        <taxon>Actinomycetes</taxon>
        <taxon>Streptosporangiales</taxon>
        <taxon>Streptosporangiaceae</taxon>
        <taxon>Nonomuraea</taxon>
    </lineage>
</organism>
<protein>
    <submittedName>
        <fullName evidence="1">Uncharacterized protein</fullName>
    </submittedName>
</protein>
<proteinExistence type="predicted"/>
<name>A0A931A949_9ACTN</name>
<comment type="caution">
    <text evidence="1">The sequence shown here is derived from an EMBL/GenBank/DDBJ whole genome shotgun (WGS) entry which is preliminary data.</text>
</comment>